<dbReference type="Proteomes" id="UP000414233">
    <property type="component" value="Unassembled WGS sequence"/>
</dbReference>
<proteinExistence type="predicted"/>
<dbReference type="Gene3D" id="3.40.190.10">
    <property type="entry name" value="Periplasmic binding protein-like II"/>
    <property type="match status" value="1"/>
</dbReference>
<reference evidence="1 2" key="1">
    <citation type="submission" date="2019-08" db="EMBL/GenBank/DDBJ databases">
        <authorList>
            <person name="Peeters C."/>
        </authorList>
    </citation>
    <scope>NUCLEOTIDE SEQUENCE [LARGE SCALE GENOMIC DNA]</scope>
    <source>
        <strain evidence="1 2">LMG 30175</strain>
    </source>
</reference>
<protein>
    <submittedName>
        <fullName evidence="1">Uncharacterized protein</fullName>
    </submittedName>
</protein>
<accession>A0A5E4Y5Y1</accession>
<gene>
    <name evidence="1" type="ORF">PTE30175_04203</name>
</gene>
<dbReference type="AlphaFoldDB" id="A0A5E4Y5Y1"/>
<dbReference type="EMBL" id="CABPRZ010000021">
    <property type="protein sequence ID" value="VVE43927.1"/>
    <property type="molecule type" value="Genomic_DNA"/>
</dbReference>
<evidence type="ECO:0000313" key="2">
    <source>
        <dbReference type="Proteomes" id="UP000414233"/>
    </source>
</evidence>
<sequence>MTQDLVSGQIDIYVGAMGASSTGFVSNGKIKMLAVMSPERWFGRPAPVIANAQFDLLLSPFMAGQCA</sequence>
<name>A0A5E4Y5Y1_9BURK</name>
<organism evidence="1 2">
    <name type="scientific">Pandoraea terrae</name>
    <dbReference type="NCBI Taxonomy" id="1537710"/>
    <lineage>
        <taxon>Bacteria</taxon>
        <taxon>Pseudomonadati</taxon>
        <taxon>Pseudomonadota</taxon>
        <taxon>Betaproteobacteria</taxon>
        <taxon>Burkholderiales</taxon>
        <taxon>Burkholderiaceae</taxon>
        <taxon>Pandoraea</taxon>
    </lineage>
</organism>
<dbReference type="OrthoDB" id="8678477at2"/>
<evidence type="ECO:0000313" key="1">
    <source>
        <dbReference type="EMBL" id="VVE43927.1"/>
    </source>
</evidence>
<keyword evidence="2" id="KW-1185">Reference proteome</keyword>